<evidence type="ECO:0000313" key="2">
    <source>
        <dbReference type="Proteomes" id="UP001595420"/>
    </source>
</evidence>
<comment type="caution">
    <text evidence="1">The sequence shown here is derived from an EMBL/GenBank/DDBJ whole genome shotgun (WGS) entry which is preliminary data.</text>
</comment>
<keyword evidence="2" id="KW-1185">Reference proteome</keyword>
<proteinExistence type="predicted"/>
<dbReference type="Proteomes" id="UP001595420">
    <property type="component" value="Unassembled WGS sequence"/>
</dbReference>
<dbReference type="RefSeq" id="WP_246602730.1">
    <property type="nucleotide sequence ID" value="NZ_JAFNJS010000003.1"/>
</dbReference>
<protein>
    <submittedName>
        <fullName evidence="1">SOUL family heme-binding protein</fullName>
    </submittedName>
</protein>
<accession>A0ABV7BUC6</accession>
<evidence type="ECO:0000313" key="1">
    <source>
        <dbReference type="EMBL" id="MFC3000893.1"/>
    </source>
</evidence>
<name>A0ABV7BUC6_9PROT</name>
<organism evidence="1 2">
    <name type="scientific">Falsiroseomonas tokyonensis</name>
    <dbReference type="NCBI Taxonomy" id="430521"/>
    <lineage>
        <taxon>Bacteria</taxon>
        <taxon>Pseudomonadati</taxon>
        <taxon>Pseudomonadota</taxon>
        <taxon>Alphaproteobacteria</taxon>
        <taxon>Acetobacterales</taxon>
        <taxon>Roseomonadaceae</taxon>
        <taxon>Falsiroseomonas</taxon>
    </lineage>
</organism>
<sequence length="213" mass="22805">MRNRLLAGASALLLGACSVVGVRSGTEEPAFDLWEQANGLEIRRYAPRLAAETEVAADEAASREQGFRLLAGYIFGGNRGAVRIAMTAPVAQEAVSPQPVRIAMTAPVAQSATASGYRIRFFLPAALRDPPVPEDPRVRVVEVPAETVAVLRFSGSTSPQSVADATARLRAALGDTTWQAKGPATAWFYDPPWTIPALRRNEVAVPVVRRRAS</sequence>
<dbReference type="PANTHER" id="PTHR11220">
    <property type="entry name" value="HEME-BINDING PROTEIN-RELATED"/>
    <property type="match status" value="1"/>
</dbReference>
<dbReference type="InterPro" id="IPR006917">
    <property type="entry name" value="SOUL_heme-bd"/>
</dbReference>
<gene>
    <name evidence="1" type="ORF">ACFOD3_13390</name>
</gene>
<dbReference type="Gene3D" id="3.20.80.10">
    <property type="entry name" value="Regulatory factor, effector binding domain"/>
    <property type="match status" value="1"/>
</dbReference>
<dbReference type="PANTHER" id="PTHR11220:SF58">
    <property type="entry name" value="SOUL HEME-BINDING FAMILY PROTEIN"/>
    <property type="match status" value="1"/>
</dbReference>
<dbReference type="EMBL" id="JBHRSB010000003">
    <property type="protein sequence ID" value="MFC3000893.1"/>
    <property type="molecule type" value="Genomic_DNA"/>
</dbReference>
<dbReference type="SUPFAM" id="SSF55136">
    <property type="entry name" value="Probable bacterial effector-binding domain"/>
    <property type="match status" value="1"/>
</dbReference>
<reference evidence="2" key="1">
    <citation type="journal article" date="2019" name="Int. J. Syst. Evol. Microbiol.">
        <title>The Global Catalogue of Microorganisms (GCM) 10K type strain sequencing project: providing services to taxonomists for standard genome sequencing and annotation.</title>
        <authorList>
            <consortium name="The Broad Institute Genomics Platform"/>
            <consortium name="The Broad Institute Genome Sequencing Center for Infectious Disease"/>
            <person name="Wu L."/>
            <person name="Ma J."/>
        </authorList>
    </citation>
    <scope>NUCLEOTIDE SEQUENCE [LARGE SCALE GENOMIC DNA]</scope>
    <source>
        <strain evidence="2">CGMCC 1.16855</strain>
    </source>
</reference>
<dbReference type="PROSITE" id="PS51257">
    <property type="entry name" value="PROKAR_LIPOPROTEIN"/>
    <property type="match status" value="1"/>
</dbReference>
<dbReference type="InterPro" id="IPR011256">
    <property type="entry name" value="Reg_factor_effector_dom_sf"/>
</dbReference>
<dbReference type="Pfam" id="PF04832">
    <property type="entry name" value="SOUL"/>
    <property type="match status" value="1"/>
</dbReference>